<dbReference type="InterPro" id="IPR020828">
    <property type="entry name" value="GlycerAld_3-P_DH_NAD(P)-bd"/>
</dbReference>
<keyword evidence="6" id="KW-0547">Nucleotide-binding</keyword>
<dbReference type="GO" id="GO:0051287">
    <property type="term" value="F:NAD binding"/>
    <property type="evidence" value="ECO:0007669"/>
    <property type="project" value="InterPro"/>
</dbReference>
<feature type="active site" description="Nucleophile" evidence="4">
    <location>
        <position position="153"/>
    </location>
</feature>
<dbReference type="GO" id="GO:0006006">
    <property type="term" value="P:glucose metabolic process"/>
    <property type="evidence" value="ECO:0007669"/>
    <property type="project" value="InterPro"/>
</dbReference>
<dbReference type="Pfam" id="PF00044">
    <property type="entry name" value="Gp_dh_N"/>
    <property type="match status" value="1"/>
</dbReference>
<dbReference type="NCBIfam" id="TIGR01534">
    <property type="entry name" value="GAPDH-I"/>
    <property type="match status" value="1"/>
</dbReference>
<dbReference type="InterPro" id="IPR036291">
    <property type="entry name" value="NAD(P)-bd_dom_sf"/>
</dbReference>
<feature type="domain" description="Glyceraldehyde 3-phosphate dehydrogenase NAD(P) binding" evidence="9">
    <location>
        <begin position="4"/>
        <end position="153"/>
    </location>
</feature>
<sequence length="337" mass="36771">MSKPRIAINGFGRIGRCVTRIAKLRNHYDVVAINDIATPEQLAYAFKYDSIHGKYPGQVKLNGDVMEIDGDPFKVLCEKDPSKLPWAAMDIDFVIESSGKFRKLAQLQQHLDAGAKRVIVTVPTKEPLAETLVMGVNDHVLQKRSTIISNASCTTNCAAPIAKILDEHFGIKYGLMTTVHAYTSDQRLIDAPHAGDLRRSRNAATNIVPTSTGAAKAIGIVLPNLAGKLDGIAMRVPVADGSVVDLTVELNCDVTVEMINAAMQRAALGPLFGILEYCQDPIVSSDIVGNTHSSIFDAGLTQVIGRRLVKVVSWYDNEWGYSTRIEELINKMAQLDK</sequence>
<comment type="similarity">
    <text evidence="1 8">Belongs to the glyceraldehyde-3-phosphate dehydrogenase family.</text>
</comment>
<dbReference type="SUPFAM" id="SSF51735">
    <property type="entry name" value="NAD(P)-binding Rossmann-fold domains"/>
    <property type="match status" value="1"/>
</dbReference>
<evidence type="ECO:0000313" key="11">
    <source>
        <dbReference type="Proteomes" id="UP000754644"/>
    </source>
</evidence>
<protein>
    <submittedName>
        <fullName evidence="10">Type I glyceraldehyde-3-phosphate dehydrogenase</fullName>
    </submittedName>
</protein>
<dbReference type="InterPro" id="IPR020831">
    <property type="entry name" value="GlycerAld/Erythrose_P_DH"/>
</dbReference>
<evidence type="ECO:0000259" key="9">
    <source>
        <dbReference type="SMART" id="SM00846"/>
    </source>
</evidence>
<feature type="binding site" evidence="6">
    <location>
        <position position="121"/>
    </location>
    <ligand>
        <name>NAD(+)</name>
        <dbReference type="ChEBI" id="CHEBI:57540"/>
    </ligand>
</feature>
<dbReference type="GO" id="GO:0050661">
    <property type="term" value="F:NADP binding"/>
    <property type="evidence" value="ECO:0007669"/>
    <property type="project" value="InterPro"/>
</dbReference>
<evidence type="ECO:0000256" key="8">
    <source>
        <dbReference type="RuleBase" id="RU000397"/>
    </source>
</evidence>
<dbReference type="CDD" id="cd05214">
    <property type="entry name" value="GAPDH_I_N"/>
    <property type="match status" value="1"/>
</dbReference>
<dbReference type="InterPro" id="IPR020829">
    <property type="entry name" value="GlycerAld_3-P_DH_cat"/>
</dbReference>
<keyword evidence="6" id="KW-0520">NAD</keyword>
<feature type="binding site" evidence="6">
    <location>
        <position position="35"/>
    </location>
    <ligand>
        <name>NAD(+)</name>
        <dbReference type="ChEBI" id="CHEBI:57540"/>
    </ligand>
</feature>
<evidence type="ECO:0000256" key="7">
    <source>
        <dbReference type="PIRSR" id="PIRSR000149-4"/>
    </source>
</evidence>
<dbReference type="PRINTS" id="PR00078">
    <property type="entry name" value="G3PDHDRGNASE"/>
</dbReference>
<dbReference type="FunFam" id="3.40.50.720:FF:000001">
    <property type="entry name" value="Glyceraldehyde-3-phosphate dehydrogenase"/>
    <property type="match status" value="1"/>
</dbReference>
<name>A0A973A9N5_9GAMM</name>
<comment type="subunit">
    <text evidence="2">Homotetramer.</text>
</comment>
<feature type="binding site" evidence="5">
    <location>
        <position position="235"/>
    </location>
    <ligand>
        <name>D-glyceraldehyde 3-phosphate</name>
        <dbReference type="ChEBI" id="CHEBI:59776"/>
    </ligand>
</feature>
<feature type="binding site" evidence="6">
    <location>
        <position position="317"/>
    </location>
    <ligand>
        <name>NAD(+)</name>
        <dbReference type="ChEBI" id="CHEBI:57540"/>
    </ligand>
</feature>
<dbReference type="Proteomes" id="UP000754644">
    <property type="component" value="Unassembled WGS sequence"/>
</dbReference>
<dbReference type="SMART" id="SM00846">
    <property type="entry name" value="Gp_dh_N"/>
    <property type="match status" value="1"/>
</dbReference>
<dbReference type="PANTHER" id="PTHR43148">
    <property type="entry name" value="GLYCERALDEHYDE-3-PHOSPHATE DEHYDROGENASE 2"/>
    <property type="match status" value="1"/>
</dbReference>
<keyword evidence="3" id="KW-0560">Oxidoreductase</keyword>
<evidence type="ECO:0000256" key="2">
    <source>
        <dbReference type="ARBA" id="ARBA00011881"/>
    </source>
</evidence>
<dbReference type="GO" id="GO:0016620">
    <property type="term" value="F:oxidoreductase activity, acting on the aldehyde or oxo group of donors, NAD or NADP as acceptor"/>
    <property type="evidence" value="ECO:0007669"/>
    <property type="project" value="InterPro"/>
</dbReference>
<feature type="binding site" evidence="5">
    <location>
        <begin position="212"/>
        <end position="213"/>
    </location>
    <ligand>
        <name>D-glyceraldehyde 3-phosphate</name>
        <dbReference type="ChEBI" id="CHEBI:59776"/>
    </ligand>
</feature>
<feature type="site" description="Activates thiol group during catalysis" evidence="7">
    <location>
        <position position="180"/>
    </location>
</feature>
<feature type="binding site" evidence="5">
    <location>
        <position position="183"/>
    </location>
    <ligand>
        <name>D-glyceraldehyde 3-phosphate</name>
        <dbReference type="ChEBI" id="CHEBI:59776"/>
    </ligand>
</feature>
<evidence type="ECO:0000313" key="10">
    <source>
        <dbReference type="EMBL" id="NQV65657.1"/>
    </source>
</evidence>
<evidence type="ECO:0000256" key="6">
    <source>
        <dbReference type="PIRSR" id="PIRSR000149-3"/>
    </source>
</evidence>
<dbReference type="Gene3D" id="3.40.50.720">
    <property type="entry name" value="NAD(P)-binding Rossmann-like Domain"/>
    <property type="match status" value="1"/>
</dbReference>
<gene>
    <name evidence="10" type="primary">gap</name>
    <name evidence="10" type="ORF">HQ497_09865</name>
</gene>
<dbReference type="CDD" id="cd18126">
    <property type="entry name" value="GAPDH_I_C"/>
    <property type="match status" value="1"/>
</dbReference>
<feature type="binding site" evidence="5">
    <location>
        <begin position="152"/>
        <end position="154"/>
    </location>
    <ligand>
        <name>D-glyceraldehyde 3-phosphate</name>
        <dbReference type="ChEBI" id="CHEBI:59776"/>
    </ligand>
</feature>
<evidence type="ECO:0000256" key="1">
    <source>
        <dbReference type="ARBA" id="ARBA00007406"/>
    </source>
</evidence>
<dbReference type="SUPFAM" id="SSF55347">
    <property type="entry name" value="Glyceraldehyde-3-phosphate dehydrogenase-like, C-terminal domain"/>
    <property type="match status" value="1"/>
</dbReference>
<dbReference type="Pfam" id="PF02800">
    <property type="entry name" value="Gp_dh_C"/>
    <property type="match status" value="1"/>
</dbReference>
<dbReference type="Gene3D" id="3.30.360.10">
    <property type="entry name" value="Dihydrodipicolinate Reductase, domain 2"/>
    <property type="match status" value="1"/>
</dbReference>
<dbReference type="EMBL" id="JABMOJ010000366">
    <property type="protein sequence ID" value="NQV65657.1"/>
    <property type="molecule type" value="Genomic_DNA"/>
</dbReference>
<dbReference type="InterPro" id="IPR006424">
    <property type="entry name" value="Glyceraldehyde-3-P_DH_1"/>
</dbReference>
<comment type="caution">
    <text evidence="10">The sequence shown here is derived from an EMBL/GenBank/DDBJ whole genome shotgun (WGS) entry which is preliminary data.</text>
</comment>
<dbReference type="PIRSF" id="PIRSF000149">
    <property type="entry name" value="GAP_DH"/>
    <property type="match status" value="1"/>
</dbReference>
<evidence type="ECO:0000256" key="4">
    <source>
        <dbReference type="PIRSR" id="PIRSR000149-1"/>
    </source>
</evidence>
<reference evidence="10" key="1">
    <citation type="submission" date="2020-05" db="EMBL/GenBank/DDBJ databases">
        <title>Sulfur intermediates as new biogeochemical hubs in an aquatic model microbial ecosystem.</title>
        <authorList>
            <person name="Vigneron A."/>
        </authorList>
    </citation>
    <scope>NUCLEOTIDE SEQUENCE</scope>
    <source>
        <strain evidence="10">Bin.250</strain>
    </source>
</reference>
<accession>A0A973A9N5</accession>
<evidence type="ECO:0000256" key="5">
    <source>
        <dbReference type="PIRSR" id="PIRSR000149-2"/>
    </source>
</evidence>
<proteinExistence type="inferred from homology"/>
<dbReference type="AlphaFoldDB" id="A0A973A9N5"/>
<organism evidence="10 11">
    <name type="scientific">SAR86 cluster bacterium</name>
    <dbReference type="NCBI Taxonomy" id="2030880"/>
    <lineage>
        <taxon>Bacteria</taxon>
        <taxon>Pseudomonadati</taxon>
        <taxon>Pseudomonadota</taxon>
        <taxon>Gammaproteobacteria</taxon>
        <taxon>SAR86 cluster</taxon>
    </lineage>
</organism>
<feature type="binding site" evidence="6">
    <location>
        <begin position="13"/>
        <end position="14"/>
    </location>
    <ligand>
        <name>NAD(+)</name>
        <dbReference type="ChEBI" id="CHEBI:57540"/>
    </ligand>
</feature>
<evidence type="ECO:0000256" key="3">
    <source>
        <dbReference type="ARBA" id="ARBA00023002"/>
    </source>
</evidence>
<dbReference type="FunFam" id="3.30.360.10:FF:000002">
    <property type="entry name" value="Glyceraldehyde-3-phosphate dehydrogenase"/>
    <property type="match status" value="1"/>
</dbReference>